<dbReference type="PANTHER" id="PTHR30337:SF0">
    <property type="entry name" value="NUCLEASE SBCCD SUBUNIT D"/>
    <property type="match status" value="1"/>
</dbReference>
<dbReference type="InterPro" id="IPR050535">
    <property type="entry name" value="DNA_Repair-Maintenance_Comp"/>
</dbReference>
<proteinExistence type="predicted"/>
<evidence type="ECO:0000259" key="1">
    <source>
        <dbReference type="Pfam" id="PF00149"/>
    </source>
</evidence>
<name>A0A5Q6RZH2_9ACTN</name>
<protein>
    <submittedName>
        <fullName evidence="2">DNA repair exonuclease</fullName>
    </submittedName>
</protein>
<dbReference type="InterPro" id="IPR004843">
    <property type="entry name" value="Calcineurin-like_PHP"/>
</dbReference>
<dbReference type="RefSeq" id="WP_149768878.1">
    <property type="nucleotide sequence ID" value="NZ_VDFQ02000002.1"/>
</dbReference>
<sequence>MRFIATADWQLGMTARFLGDEARARFHQARLDAVRRIGEVAVETEASFVVVCGDVFESNQLDRAIIAKTFEALRAFPVPVVLLPGNHDPLDAASIYDARAFLDRVPDHVHVLRDAAPFTVVEGAEIVGAPWFGKHPTRDLVADACSGLLPTPDGVVRVIAGHGVASTLNPDRDALAAIDVPTLTKVLDGGCAHVAVLGDRHSTTEIEPRIWYAGAPEVTARVEDDPGNVLVVDVDPGSRDVSVVRRRVGRWSFDVVEERLDSLEDVHRLADRLRAIPDKERHAIWLALVGTLSTSSKASLDSALDDAGDLFAHLDLWERHTDLAVLPDDHDFADLGLSGFAQAALDELTAQARSEAAAHEVSGEAGPETVAQDALSLLYRLAGARR</sequence>
<comment type="caution">
    <text evidence="2">The sequence shown here is derived from an EMBL/GenBank/DDBJ whole genome shotgun (WGS) entry which is preliminary data.</text>
</comment>
<reference evidence="2 3" key="1">
    <citation type="submission" date="2019-09" db="EMBL/GenBank/DDBJ databases">
        <title>Mumia zhuanghuii sp. nov. isolated from the intestinal contents of plateau pika (Ochotona curzoniae) in the Qinghai-Tibet plateau of China.</title>
        <authorList>
            <person name="Tian Z."/>
        </authorList>
    </citation>
    <scope>NUCLEOTIDE SEQUENCE [LARGE SCALE GENOMIC DNA]</scope>
    <source>
        <strain evidence="3">350</strain>
    </source>
</reference>
<dbReference type="EMBL" id="VDFQ02000002">
    <property type="protein sequence ID" value="KAA1423359.1"/>
    <property type="molecule type" value="Genomic_DNA"/>
</dbReference>
<organism evidence="2 3">
    <name type="scientific">Mumia zhuanghuii</name>
    <dbReference type="NCBI Taxonomy" id="2585211"/>
    <lineage>
        <taxon>Bacteria</taxon>
        <taxon>Bacillati</taxon>
        <taxon>Actinomycetota</taxon>
        <taxon>Actinomycetes</taxon>
        <taxon>Propionibacteriales</taxon>
        <taxon>Nocardioidaceae</taxon>
        <taxon>Mumia</taxon>
    </lineage>
</organism>
<dbReference type="InterPro" id="IPR029052">
    <property type="entry name" value="Metallo-depent_PP-like"/>
</dbReference>
<keyword evidence="2" id="KW-0378">Hydrolase</keyword>
<accession>A0A5Q6RZH2</accession>
<evidence type="ECO:0000313" key="2">
    <source>
        <dbReference type="EMBL" id="KAA1423359.1"/>
    </source>
</evidence>
<dbReference type="Pfam" id="PF00149">
    <property type="entry name" value="Metallophos"/>
    <property type="match status" value="1"/>
</dbReference>
<dbReference type="PANTHER" id="PTHR30337">
    <property type="entry name" value="COMPONENT OF ATP-DEPENDENT DSDNA EXONUCLEASE"/>
    <property type="match status" value="1"/>
</dbReference>
<gene>
    <name evidence="2" type="ORF">FE697_007025</name>
</gene>
<dbReference type="AlphaFoldDB" id="A0A5Q6RZH2"/>
<keyword evidence="2" id="KW-0540">Nuclease</keyword>
<dbReference type="Proteomes" id="UP000307768">
    <property type="component" value="Unassembled WGS sequence"/>
</dbReference>
<evidence type="ECO:0000313" key="3">
    <source>
        <dbReference type="Proteomes" id="UP000307768"/>
    </source>
</evidence>
<keyword evidence="2" id="KW-0269">Exonuclease</keyword>
<feature type="domain" description="Calcineurin-like phosphoesterase" evidence="1">
    <location>
        <begin position="1"/>
        <end position="106"/>
    </location>
</feature>
<dbReference type="GO" id="GO:0004527">
    <property type="term" value="F:exonuclease activity"/>
    <property type="evidence" value="ECO:0007669"/>
    <property type="project" value="UniProtKB-KW"/>
</dbReference>
<dbReference type="InterPro" id="IPR014577">
    <property type="entry name" value="UCP033093_metalloPase"/>
</dbReference>
<dbReference type="SUPFAM" id="SSF56300">
    <property type="entry name" value="Metallo-dependent phosphatases"/>
    <property type="match status" value="1"/>
</dbReference>
<dbReference type="PIRSF" id="PIRSF033093">
    <property type="entry name" value="UCP_ML1119"/>
    <property type="match status" value="1"/>
</dbReference>
<dbReference type="Gene3D" id="3.60.21.10">
    <property type="match status" value="1"/>
</dbReference>
<dbReference type="OrthoDB" id="9773856at2"/>